<name>A0A5B0NEV6_PUCGR</name>
<evidence type="ECO:0000313" key="1">
    <source>
        <dbReference type="EMBL" id="KAA1086468.1"/>
    </source>
</evidence>
<dbReference type="Proteomes" id="UP000325313">
    <property type="component" value="Unassembled WGS sequence"/>
</dbReference>
<dbReference type="EMBL" id="VDEP01000410">
    <property type="protein sequence ID" value="KAA1086468.1"/>
    <property type="molecule type" value="Genomic_DNA"/>
</dbReference>
<comment type="caution">
    <text evidence="1">The sequence shown here is derived from an EMBL/GenBank/DDBJ whole genome shotgun (WGS) entry which is preliminary data.</text>
</comment>
<gene>
    <name evidence="1" type="ORF">PGTUg99_019457</name>
</gene>
<reference evidence="1 2" key="1">
    <citation type="submission" date="2019-05" db="EMBL/GenBank/DDBJ databases">
        <title>Emergence of the Ug99 lineage of the wheat stem rust pathogen through somatic hybridization.</title>
        <authorList>
            <person name="Li F."/>
            <person name="Upadhyaya N.M."/>
            <person name="Sperschneider J."/>
            <person name="Matny O."/>
            <person name="Nguyen-Phuc H."/>
            <person name="Mago R."/>
            <person name="Raley C."/>
            <person name="Miller M.E."/>
            <person name="Silverstein K.A.T."/>
            <person name="Henningsen E."/>
            <person name="Hirsch C.D."/>
            <person name="Visser B."/>
            <person name="Pretorius Z.A."/>
            <person name="Steffenson B.J."/>
            <person name="Schwessinger B."/>
            <person name="Dodds P.N."/>
            <person name="Figueroa M."/>
        </authorList>
    </citation>
    <scope>NUCLEOTIDE SEQUENCE [LARGE SCALE GENOMIC DNA]</scope>
    <source>
        <strain evidence="1 2">Ug99</strain>
    </source>
</reference>
<sequence length="213" mass="23955">MAVIFKGLMFINTHGPQEILIFDKSDWNNTHDMMESVRRELSDKFWTNPEESHRTEKPLVDYKNWGLRVNYSGKDNVAYITNYGDRISPLHWQHHEGHPIGKAALTPAHIDRYRSLRGLHTLKGQSLMADAGHSERSYTLIKASIGHQEEGLVPVIKTVALCSSPATKRGTLLTADTGDQERSHILSMATTGHQQKRHVLSIAGASHQESVEN</sequence>
<accession>A0A5B0NEV6</accession>
<evidence type="ECO:0000313" key="2">
    <source>
        <dbReference type="Proteomes" id="UP000325313"/>
    </source>
</evidence>
<proteinExistence type="predicted"/>
<protein>
    <submittedName>
        <fullName evidence="1">Uncharacterized protein</fullName>
    </submittedName>
</protein>
<organism evidence="1 2">
    <name type="scientific">Puccinia graminis f. sp. tritici</name>
    <dbReference type="NCBI Taxonomy" id="56615"/>
    <lineage>
        <taxon>Eukaryota</taxon>
        <taxon>Fungi</taxon>
        <taxon>Dikarya</taxon>
        <taxon>Basidiomycota</taxon>
        <taxon>Pucciniomycotina</taxon>
        <taxon>Pucciniomycetes</taxon>
        <taxon>Pucciniales</taxon>
        <taxon>Pucciniaceae</taxon>
        <taxon>Puccinia</taxon>
    </lineage>
</organism>
<dbReference type="AlphaFoldDB" id="A0A5B0NEV6"/>